<protein>
    <submittedName>
        <fullName evidence="2">NAD(P)H-dependent oxidoreductase</fullName>
    </submittedName>
</protein>
<reference evidence="2" key="1">
    <citation type="submission" date="2020-07" db="EMBL/GenBank/DDBJ databases">
        <title>Genomic analysis of a strain of Sedimentibacter Hydroxybenzoicus DSM7310.</title>
        <authorList>
            <person name="Ma S."/>
        </authorList>
    </citation>
    <scope>NUCLEOTIDE SEQUENCE</scope>
    <source>
        <strain evidence="2">DSM 7310</strain>
    </source>
</reference>
<sequence>MNITLVYGTERKGSTYNIAQLFLNKLRDEKSEVREIFLPRDMPHFCKGCSLCFMKGEEYCPDYEQVNKIRIALEKADMLIFASPVYVYHTTGQMKALLDNFGYQWMVHRPNKAMFGKIALVISTAAGAGMKSTNKDIADSLTFWGIARIFRYGKGVAAIDWNSVSDDKKSVIYKDVDKISSKIIKKFKNVTPSIKVKALFHAMRIAQKKGGFNKTDVEYWKEQGWLGSLRPWKS</sequence>
<feature type="domain" description="NADPH-dependent FMN reductase-like" evidence="1">
    <location>
        <begin position="1"/>
        <end position="145"/>
    </location>
</feature>
<keyword evidence="3" id="KW-1185">Reference proteome</keyword>
<accession>A0A974BIR8</accession>
<dbReference type="RefSeq" id="WP_179237288.1">
    <property type="nucleotide sequence ID" value="NZ_JACBNQ010000003.1"/>
</dbReference>
<evidence type="ECO:0000313" key="3">
    <source>
        <dbReference type="Proteomes" id="UP000611629"/>
    </source>
</evidence>
<dbReference type="PANTHER" id="PTHR43741">
    <property type="entry name" value="FMN-DEPENDENT NADH-AZOREDUCTASE 1"/>
    <property type="match status" value="1"/>
</dbReference>
<dbReference type="Gene3D" id="3.40.50.360">
    <property type="match status" value="1"/>
</dbReference>
<dbReference type="InterPro" id="IPR005025">
    <property type="entry name" value="FMN_Rdtase-like_dom"/>
</dbReference>
<dbReference type="InterPro" id="IPR050104">
    <property type="entry name" value="FMN-dep_NADH:Q_OxRdtase_AzoR1"/>
</dbReference>
<name>A0A974BIR8_SEDHY</name>
<dbReference type="SUPFAM" id="SSF52218">
    <property type="entry name" value="Flavoproteins"/>
    <property type="match status" value="1"/>
</dbReference>
<dbReference type="Proteomes" id="UP000611629">
    <property type="component" value="Unassembled WGS sequence"/>
</dbReference>
<dbReference type="InterPro" id="IPR029039">
    <property type="entry name" value="Flavoprotein-like_sf"/>
</dbReference>
<organism evidence="2 3">
    <name type="scientific">Sedimentibacter hydroxybenzoicus DSM 7310</name>
    <dbReference type="NCBI Taxonomy" id="1123245"/>
    <lineage>
        <taxon>Bacteria</taxon>
        <taxon>Bacillati</taxon>
        <taxon>Bacillota</taxon>
        <taxon>Tissierellia</taxon>
        <taxon>Sedimentibacter</taxon>
    </lineage>
</organism>
<comment type="caution">
    <text evidence="2">The sequence shown here is derived from an EMBL/GenBank/DDBJ whole genome shotgun (WGS) entry which is preliminary data.</text>
</comment>
<evidence type="ECO:0000259" key="1">
    <source>
        <dbReference type="Pfam" id="PF03358"/>
    </source>
</evidence>
<dbReference type="GO" id="GO:0016491">
    <property type="term" value="F:oxidoreductase activity"/>
    <property type="evidence" value="ECO:0007669"/>
    <property type="project" value="InterPro"/>
</dbReference>
<dbReference type="Pfam" id="PF03358">
    <property type="entry name" value="FMN_red"/>
    <property type="match status" value="1"/>
</dbReference>
<evidence type="ECO:0000313" key="2">
    <source>
        <dbReference type="EMBL" id="NYB73601.1"/>
    </source>
</evidence>
<proteinExistence type="predicted"/>
<dbReference type="AlphaFoldDB" id="A0A974BIR8"/>
<dbReference type="PANTHER" id="PTHR43741:SF4">
    <property type="entry name" value="FMN-DEPENDENT NADH:QUINONE OXIDOREDUCTASE"/>
    <property type="match status" value="1"/>
</dbReference>
<dbReference type="EMBL" id="JACBNQ010000003">
    <property type="protein sequence ID" value="NYB73601.1"/>
    <property type="molecule type" value="Genomic_DNA"/>
</dbReference>
<gene>
    <name evidence="2" type="ORF">HZF24_05545</name>
</gene>